<dbReference type="InterPro" id="IPR050985">
    <property type="entry name" value="Alpha-glycosidase_related"/>
</dbReference>
<evidence type="ECO:0000256" key="1">
    <source>
        <dbReference type="ARBA" id="ARBA00007806"/>
    </source>
</evidence>
<dbReference type="STRING" id="299467.A0A443S1D7"/>
<evidence type="ECO:0000313" key="6">
    <source>
        <dbReference type="EMBL" id="RWS21293.1"/>
    </source>
</evidence>
<sequence length="644" mass="73188">MTKTLSESGDYLMKIEDANGSQSEGDVSTPPQTPTPRRSSQLKGLERRGSEAKVLQLSVDNTWATVSPKNNTKLKASVEKMSAVVRRGWKPELWYKTFVGLFFVVIALLIGTTTFMYNRQSYLKAFRDKIYILEEKRNFFLLDAYGNELLKATFGVNVPGDIKPLNCFKINNEGELSHICREWQYRAHLNIDYQHKPNGISCYRVRWHSYDSLGIGLKDCFELENSFWYGMGLVEKLSWPLTNVSLQYSPFVTGGVPNPKAPFGSIIKRYWISSKGVSIRVPLNIPLYVSFNASDENGNFDNKLCLESRTNRHPYNLMSDSLPHLEYTICTGNNIIQLHTEVSKNWTKVLRTTKVIPKKDKKGKEVTKASENATVFLKEIFWTTNTELFPNVTQLGLQSYADKIMSYGFEPGIIVLDSRWECHTGDLSINRTTFQNPGALFNVLHFKGFKILMTVTPFIDISADILVSASNEKRVFLDRHINATLFTKCKESPKKLCALLDLMNSTTREWFHRRINNSVLTELNVDGLLFKGIPVTLMPLNHYNNKPNIVNPDYYQIHYKNLAKNTINLIGLDTAAGIHGLESFFQISPLTSSWTSLRSIIPQVLTLGLIGYAIINTGSVGGDLFVDPKTFDRELYIRWLELSA</sequence>
<dbReference type="GO" id="GO:0004553">
    <property type="term" value="F:hydrolase activity, hydrolyzing O-glycosyl compounds"/>
    <property type="evidence" value="ECO:0007669"/>
    <property type="project" value="InterPro"/>
</dbReference>
<keyword evidence="4" id="KW-0472">Membrane</keyword>
<name>A0A443S1D7_9ACAR</name>
<feature type="non-terminal residue" evidence="6">
    <location>
        <position position="644"/>
    </location>
</feature>
<keyword evidence="2" id="KW-0326">Glycosidase</keyword>
<evidence type="ECO:0000313" key="7">
    <source>
        <dbReference type="Proteomes" id="UP000288716"/>
    </source>
</evidence>
<dbReference type="EMBL" id="NCKV01012911">
    <property type="protein sequence ID" value="RWS21293.1"/>
    <property type="molecule type" value="Genomic_DNA"/>
</dbReference>
<protein>
    <submittedName>
        <fullName evidence="6">Putative family 31 glucosidase KIAA1161-like protein</fullName>
    </submittedName>
</protein>
<dbReference type="InterPro" id="IPR017853">
    <property type="entry name" value="GH"/>
</dbReference>
<dbReference type="Proteomes" id="UP000288716">
    <property type="component" value="Unassembled WGS sequence"/>
</dbReference>
<comment type="caution">
    <text evidence="6">The sequence shown here is derived from an EMBL/GenBank/DDBJ whole genome shotgun (WGS) entry which is preliminary data.</text>
</comment>
<organism evidence="6 7">
    <name type="scientific">Leptotrombidium deliense</name>
    <dbReference type="NCBI Taxonomy" id="299467"/>
    <lineage>
        <taxon>Eukaryota</taxon>
        <taxon>Metazoa</taxon>
        <taxon>Ecdysozoa</taxon>
        <taxon>Arthropoda</taxon>
        <taxon>Chelicerata</taxon>
        <taxon>Arachnida</taxon>
        <taxon>Acari</taxon>
        <taxon>Acariformes</taxon>
        <taxon>Trombidiformes</taxon>
        <taxon>Prostigmata</taxon>
        <taxon>Anystina</taxon>
        <taxon>Parasitengona</taxon>
        <taxon>Trombiculoidea</taxon>
        <taxon>Trombiculidae</taxon>
        <taxon>Leptotrombidium</taxon>
    </lineage>
</organism>
<proteinExistence type="inferred from homology"/>
<keyword evidence="4" id="KW-0812">Transmembrane</keyword>
<dbReference type="OrthoDB" id="10070917at2759"/>
<feature type="region of interest" description="Disordered" evidence="3">
    <location>
        <begin position="15"/>
        <end position="47"/>
    </location>
</feature>
<dbReference type="PANTHER" id="PTHR43053:SF6">
    <property type="entry name" value="SITS-BINDING PROTEIN"/>
    <property type="match status" value="1"/>
</dbReference>
<dbReference type="Pfam" id="PF01055">
    <property type="entry name" value="Glyco_hydro_31_2nd"/>
    <property type="match status" value="1"/>
</dbReference>
<evidence type="ECO:0000259" key="5">
    <source>
        <dbReference type="Pfam" id="PF01055"/>
    </source>
</evidence>
<dbReference type="SUPFAM" id="SSF51445">
    <property type="entry name" value="(Trans)glycosidases"/>
    <property type="match status" value="1"/>
</dbReference>
<dbReference type="AlphaFoldDB" id="A0A443S1D7"/>
<evidence type="ECO:0000256" key="3">
    <source>
        <dbReference type="SAM" id="MobiDB-lite"/>
    </source>
</evidence>
<evidence type="ECO:0000256" key="4">
    <source>
        <dbReference type="SAM" id="Phobius"/>
    </source>
</evidence>
<accession>A0A443S1D7</accession>
<dbReference type="Gene3D" id="3.20.20.80">
    <property type="entry name" value="Glycosidases"/>
    <property type="match status" value="1"/>
</dbReference>
<feature type="domain" description="Glycoside hydrolase family 31 TIM barrel" evidence="5">
    <location>
        <begin position="396"/>
        <end position="644"/>
    </location>
</feature>
<reference evidence="6 7" key="1">
    <citation type="journal article" date="2018" name="Gigascience">
        <title>Genomes of trombidid mites reveal novel predicted allergens and laterally-transferred genes associated with secondary metabolism.</title>
        <authorList>
            <person name="Dong X."/>
            <person name="Chaisiri K."/>
            <person name="Xia D."/>
            <person name="Armstrong S.D."/>
            <person name="Fang Y."/>
            <person name="Donnelly M.J."/>
            <person name="Kadowaki T."/>
            <person name="McGarry J.W."/>
            <person name="Darby A.C."/>
            <person name="Makepeace B.L."/>
        </authorList>
    </citation>
    <scope>NUCLEOTIDE SEQUENCE [LARGE SCALE GENOMIC DNA]</scope>
    <source>
        <strain evidence="6">UoL-UT</strain>
    </source>
</reference>
<evidence type="ECO:0000256" key="2">
    <source>
        <dbReference type="RuleBase" id="RU361185"/>
    </source>
</evidence>
<keyword evidence="2" id="KW-0378">Hydrolase</keyword>
<dbReference type="InterPro" id="IPR000322">
    <property type="entry name" value="Glyco_hydro_31_TIM"/>
</dbReference>
<keyword evidence="7" id="KW-1185">Reference proteome</keyword>
<feature type="transmembrane region" description="Helical" evidence="4">
    <location>
        <begin position="93"/>
        <end position="117"/>
    </location>
</feature>
<keyword evidence="4" id="KW-1133">Transmembrane helix</keyword>
<dbReference type="PANTHER" id="PTHR43053">
    <property type="entry name" value="GLYCOSIDASE FAMILY 31"/>
    <property type="match status" value="1"/>
</dbReference>
<dbReference type="GO" id="GO:0005975">
    <property type="term" value="P:carbohydrate metabolic process"/>
    <property type="evidence" value="ECO:0007669"/>
    <property type="project" value="InterPro"/>
</dbReference>
<dbReference type="VEuPathDB" id="VectorBase:LDEU010747"/>
<comment type="similarity">
    <text evidence="1 2">Belongs to the glycosyl hydrolase 31 family.</text>
</comment>
<gene>
    <name evidence="6" type="ORF">B4U80_01734</name>
</gene>